<dbReference type="Proteomes" id="UP001152320">
    <property type="component" value="Chromosome 7"/>
</dbReference>
<dbReference type="OrthoDB" id="10004661at2759"/>
<proteinExistence type="predicted"/>
<evidence type="ECO:0000259" key="2">
    <source>
        <dbReference type="Pfam" id="PF23572"/>
    </source>
</evidence>
<reference evidence="3" key="1">
    <citation type="submission" date="2021-10" db="EMBL/GenBank/DDBJ databases">
        <title>Tropical sea cucumber genome reveals ecological adaptation and Cuvierian tubules defense mechanism.</title>
        <authorList>
            <person name="Chen T."/>
        </authorList>
    </citation>
    <scope>NUCLEOTIDE SEQUENCE</scope>
    <source>
        <strain evidence="3">Nanhai2018</strain>
        <tissue evidence="3">Muscle</tissue>
    </source>
</reference>
<dbReference type="GO" id="GO:0016881">
    <property type="term" value="F:acid-amino acid ligase activity"/>
    <property type="evidence" value="ECO:0007669"/>
    <property type="project" value="TreeGrafter"/>
</dbReference>
<evidence type="ECO:0000313" key="4">
    <source>
        <dbReference type="Proteomes" id="UP001152320"/>
    </source>
</evidence>
<sequence length="215" mass="24991">MPSPQTFFVDEIEVGQNYELIFSQRYGLYRYRFGDVIKVSGFYKNCPKVKFLYRKATLLNLVGEKVDQTTILEAIQASLSRWANTVELSYYTVAENTLLKELHEGEAGSGNTYLFYVLFLELKMNASGKFPQDLQPHTLAQIIDRQIYENHTFYRNFKDTDQIALPRVYFVKTGAFLQLKEFILQTTSSSRSQFKMPLKLRTSKMAEIMLANVMH</sequence>
<keyword evidence="4" id="KW-1185">Reference proteome</keyword>
<evidence type="ECO:0000259" key="1">
    <source>
        <dbReference type="Pfam" id="PF23571"/>
    </source>
</evidence>
<feature type="domain" description="GH3 middle" evidence="1">
    <location>
        <begin position="4"/>
        <end position="54"/>
    </location>
</feature>
<dbReference type="InterPro" id="IPR004993">
    <property type="entry name" value="GH3"/>
</dbReference>
<dbReference type="PANTHER" id="PTHR31901">
    <property type="entry name" value="GH3 DOMAIN-CONTAINING PROTEIN"/>
    <property type="match status" value="1"/>
</dbReference>
<comment type="caution">
    <text evidence="3">The sequence shown here is derived from an EMBL/GenBank/DDBJ whole genome shotgun (WGS) entry which is preliminary data.</text>
</comment>
<gene>
    <name evidence="3" type="ORF">HOLleu_15749</name>
</gene>
<dbReference type="PANTHER" id="PTHR31901:SF9">
    <property type="entry name" value="GH3 DOMAIN-CONTAINING PROTEIN"/>
    <property type="match status" value="1"/>
</dbReference>
<dbReference type="Pfam" id="PF23572">
    <property type="entry name" value="GH3_C"/>
    <property type="match status" value="1"/>
</dbReference>
<dbReference type="GO" id="GO:0005737">
    <property type="term" value="C:cytoplasm"/>
    <property type="evidence" value="ECO:0007669"/>
    <property type="project" value="TreeGrafter"/>
</dbReference>
<dbReference type="InterPro" id="IPR055377">
    <property type="entry name" value="GH3_M"/>
</dbReference>
<dbReference type="Pfam" id="PF23571">
    <property type="entry name" value="GH3_M"/>
    <property type="match status" value="1"/>
</dbReference>
<dbReference type="InterPro" id="IPR055378">
    <property type="entry name" value="GH3_C"/>
</dbReference>
<dbReference type="AlphaFoldDB" id="A0A9Q1HAD9"/>
<feature type="domain" description="GH3 C-terminal" evidence="2">
    <location>
        <begin position="74"/>
        <end position="200"/>
    </location>
</feature>
<name>A0A9Q1HAD9_HOLLE</name>
<organism evidence="3 4">
    <name type="scientific">Holothuria leucospilota</name>
    <name type="common">Black long sea cucumber</name>
    <name type="synonym">Mertensiothuria leucospilota</name>
    <dbReference type="NCBI Taxonomy" id="206669"/>
    <lineage>
        <taxon>Eukaryota</taxon>
        <taxon>Metazoa</taxon>
        <taxon>Echinodermata</taxon>
        <taxon>Eleutherozoa</taxon>
        <taxon>Echinozoa</taxon>
        <taxon>Holothuroidea</taxon>
        <taxon>Aspidochirotacea</taxon>
        <taxon>Aspidochirotida</taxon>
        <taxon>Holothuriidae</taxon>
        <taxon>Holothuria</taxon>
    </lineage>
</organism>
<accession>A0A9Q1HAD9</accession>
<evidence type="ECO:0000313" key="3">
    <source>
        <dbReference type="EMBL" id="KAJ8038353.1"/>
    </source>
</evidence>
<dbReference type="EMBL" id="JAIZAY010000007">
    <property type="protein sequence ID" value="KAJ8038353.1"/>
    <property type="molecule type" value="Genomic_DNA"/>
</dbReference>
<protein>
    <submittedName>
        <fullName evidence="3">Indole-3-acetic acid-amido synthetase GH3.17</fullName>
    </submittedName>
</protein>